<protein>
    <submittedName>
        <fullName evidence="2">Uncharacterized protein</fullName>
    </submittedName>
</protein>
<evidence type="ECO:0000313" key="3">
    <source>
        <dbReference type="Proteomes" id="UP001178508"/>
    </source>
</evidence>
<dbReference type="Proteomes" id="UP001178508">
    <property type="component" value="Chromosome 10"/>
</dbReference>
<accession>A0AAV1FXJ4</accession>
<gene>
    <name evidence="2" type="ORF">XNOV1_A012719</name>
</gene>
<organism evidence="2 3">
    <name type="scientific">Xyrichtys novacula</name>
    <name type="common">Pearly razorfish</name>
    <name type="synonym">Hemipteronotus novacula</name>
    <dbReference type="NCBI Taxonomy" id="13765"/>
    <lineage>
        <taxon>Eukaryota</taxon>
        <taxon>Metazoa</taxon>
        <taxon>Chordata</taxon>
        <taxon>Craniata</taxon>
        <taxon>Vertebrata</taxon>
        <taxon>Euteleostomi</taxon>
        <taxon>Actinopterygii</taxon>
        <taxon>Neopterygii</taxon>
        <taxon>Teleostei</taxon>
        <taxon>Neoteleostei</taxon>
        <taxon>Acanthomorphata</taxon>
        <taxon>Eupercaria</taxon>
        <taxon>Labriformes</taxon>
        <taxon>Labridae</taxon>
        <taxon>Xyrichtys</taxon>
    </lineage>
</organism>
<sequence>MGTEEQVTRLNGEKVSLLHEVELLKEQLRHQENKETLEKDQLLAEVFNKQLTVGVAVLENEKLKEGCENEKEKWSEAEELLAQETEIISRLICAVPVLAGQIPYPLPLDHMLLLTKHMWFWTTKPGPRRHWKKGRRTSLISWTTLQRDTLISRLC</sequence>
<name>A0AAV1FXJ4_XYRNO</name>
<dbReference type="EMBL" id="OY660873">
    <property type="protein sequence ID" value="CAJ1065504.1"/>
    <property type="molecule type" value="Genomic_DNA"/>
</dbReference>
<proteinExistence type="predicted"/>
<reference evidence="2" key="1">
    <citation type="submission" date="2023-08" db="EMBL/GenBank/DDBJ databases">
        <authorList>
            <person name="Alioto T."/>
            <person name="Alioto T."/>
            <person name="Gomez Garrido J."/>
        </authorList>
    </citation>
    <scope>NUCLEOTIDE SEQUENCE</scope>
</reference>
<feature type="coiled-coil region" evidence="1">
    <location>
        <begin position="7"/>
        <end position="80"/>
    </location>
</feature>
<dbReference type="AlphaFoldDB" id="A0AAV1FXJ4"/>
<evidence type="ECO:0000256" key="1">
    <source>
        <dbReference type="SAM" id="Coils"/>
    </source>
</evidence>
<keyword evidence="3" id="KW-1185">Reference proteome</keyword>
<keyword evidence="1" id="KW-0175">Coiled coil</keyword>
<evidence type="ECO:0000313" key="2">
    <source>
        <dbReference type="EMBL" id="CAJ1065504.1"/>
    </source>
</evidence>